<dbReference type="GO" id="GO:0032979">
    <property type="term" value="P:protein insertion into mitochondrial inner membrane from matrix"/>
    <property type="evidence" value="ECO:0007669"/>
    <property type="project" value="TreeGrafter"/>
</dbReference>
<dbReference type="AlphaFoldDB" id="A0A182FHP0"/>
<evidence type="ECO:0000256" key="11">
    <source>
        <dbReference type="SAM" id="Phobius"/>
    </source>
</evidence>
<reference evidence="13" key="2">
    <citation type="submission" date="2022-08" db="UniProtKB">
        <authorList>
            <consortium name="EnsemblMetazoa"/>
        </authorList>
    </citation>
    <scope>IDENTIFICATION</scope>
    <source>
        <strain evidence="13">STECLA/ALBI9_A</strain>
    </source>
</reference>
<name>A0A182FHP0_ANOAL</name>
<evidence type="ECO:0000256" key="7">
    <source>
        <dbReference type="ARBA" id="ARBA00023128"/>
    </source>
</evidence>
<dbReference type="VEuPathDB" id="VectorBase:AALB20_031296"/>
<feature type="transmembrane region" description="Helical" evidence="11">
    <location>
        <begin position="198"/>
        <end position="216"/>
    </location>
</feature>
<dbReference type="EnsemblMetazoa" id="AALB006033-RA">
    <property type="protein sequence ID" value="AALB006033-PA"/>
    <property type="gene ID" value="AALB006033"/>
</dbReference>
<protein>
    <recommendedName>
        <fullName evidence="12">Membrane insertase YidC/Oxa/ALB C-terminal domain-containing protein</fullName>
    </recommendedName>
</protein>
<dbReference type="Proteomes" id="UP000069272">
    <property type="component" value="Chromosome 3L"/>
</dbReference>
<proteinExistence type="inferred from homology"/>
<dbReference type="InterPro" id="IPR028055">
    <property type="entry name" value="YidC/Oxa/ALB_C"/>
</dbReference>
<dbReference type="GO" id="GO:0032977">
    <property type="term" value="F:membrane insertase activity"/>
    <property type="evidence" value="ECO:0007669"/>
    <property type="project" value="InterPro"/>
</dbReference>
<keyword evidence="14" id="KW-1185">Reference proteome</keyword>
<dbReference type="PANTHER" id="PTHR12428">
    <property type="entry name" value="OXA1"/>
    <property type="match status" value="1"/>
</dbReference>
<keyword evidence="5" id="KW-0809">Transit peptide</keyword>
<evidence type="ECO:0000256" key="3">
    <source>
        <dbReference type="ARBA" id="ARBA00022692"/>
    </source>
</evidence>
<feature type="transmembrane region" description="Helical" evidence="11">
    <location>
        <begin position="283"/>
        <end position="303"/>
    </location>
</feature>
<evidence type="ECO:0000259" key="12">
    <source>
        <dbReference type="Pfam" id="PF02096"/>
    </source>
</evidence>
<evidence type="ECO:0000313" key="13">
    <source>
        <dbReference type="EnsemblMetazoa" id="AALB006033-PA"/>
    </source>
</evidence>
<keyword evidence="8 11" id="KW-0472">Membrane</keyword>
<keyword evidence="7" id="KW-0496">Mitochondrion</keyword>
<comment type="similarity">
    <text evidence="2 9">Belongs to the OXA1/ALB3/YidC family.</text>
</comment>
<dbReference type="STRING" id="7167.A0A182FHP0"/>
<evidence type="ECO:0000256" key="9">
    <source>
        <dbReference type="RuleBase" id="RU003945"/>
    </source>
</evidence>
<evidence type="ECO:0000256" key="6">
    <source>
        <dbReference type="ARBA" id="ARBA00022989"/>
    </source>
</evidence>
<dbReference type="InterPro" id="IPR001708">
    <property type="entry name" value="YidC/ALB3/OXA1/COX18"/>
</dbReference>
<feature type="region of interest" description="Disordered" evidence="10">
    <location>
        <begin position="384"/>
        <end position="407"/>
    </location>
</feature>
<evidence type="ECO:0000256" key="4">
    <source>
        <dbReference type="ARBA" id="ARBA00022792"/>
    </source>
</evidence>
<dbReference type="PANTHER" id="PTHR12428:SF66">
    <property type="entry name" value="MITOCHONDRIAL INNER MEMBRANE PROTEIN OXA1L"/>
    <property type="match status" value="1"/>
</dbReference>
<keyword evidence="3 9" id="KW-0812">Transmembrane</keyword>
<organism evidence="13 14">
    <name type="scientific">Anopheles albimanus</name>
    <name type="common">New world malaria mosquito</name>
    <dbReference type="NCBI Taxonomy" id="7167"/>
    <lineage>
        <taxon>Eukaryota</taxon>
        <taxon>Metazoa</taxon>
        <taxon>Ecdysozoa</taxon>
        <taxon>Arthropoda</taxon>
        <taxon>Hexapoda</taxon>
        <taxon>Insecta</taxon>
        <taxon>Pterygota</taxon>
        <taxon>Neoptera</taxon>
        <taxon>Endopterygota</taxon>
        <taxon>Diptera</taxon>
        <taxon>Nematocera</taxon>
        <taxon>Culicoidea</taxon>
        <taxon>Culicidae</taxon>
        <taxon>Anophelinae</taxon>
        <taxon>Anopheles</taxon>
    </lineage>
</organism>
<evidence type="ECO:0000256" key="1">
    <source>
        <dbReference type="ARBA" id="ARBA00004448"/>
    </source>
</evidence>
<dbReference type="GO" id="GO:0005743">
    <property type="term" value="C:mitochondrial inner membrane"/>
    <property type="evidence" value="ECO:0007669"/>
    <property type="project" value="UniProtKB-SubCell"/>
</dbReference>
<evidence type="ECO:0000256" key="8">
    <source>
        <dbReference type="ARBA" id="ARBA00023136"/>
    </source>
</evidence>
<evidence type="ECO:0000256" key="2">
    <source>
        <dbReference type="ARBA" id="ARBA00009877"/>
    </source>
</evidence>
<feature type="compositionally biased region" description="Polar residues" evidence="10">
    <location>
        <begin position="391"/>
        <end position="401"/>
    </location>
</feature>
<reference evidence="13 14" key="1">
    <citation type="journal article" date="2017" name="G3 (Bethesda)">
        <title>The Physical Genome Mapping of Anopheles albimanus Corrected Scaffold Misassemblies and Identified Interarm Rearrangements in Genus Anopheles.</title>
        <authorList>
            <person name="Artemov G.N."/>
            <person name="Peery A.N."/>
            <person name="Jiang X."/>
            <person name="Tu Z."/>
            <person name="Stegniy V.N."/>
            <person name="Sharakhova M.V."/>
            <person name="Sharakhov I.V."/>
        </authorList>
    </citation>
    <scope>NUCLEOTIDE SEQUENCE [LARGE SCALE GENOMIC DNA]</scope>
    <source>
        <strain evidence="13 14">ALBI9_A</strain>
    </source>
</reference>
<evidence type="ECO:0000313" key="14">
    <source>
        <dbReference type="Proteomes" id="UP000069272"/>
    </source>
</evidence>
<dbReference type="VEuPathDB" id="VectorBase:AALB006033"/>
<evidence type="ECO:0000256" key="5">
    <source>
        <dbReference type="ARBA" id="ARBA00022946"/>
    </source>
</evidence>
<evidence type="ECO:0000256" key="10">
    <source>
        <dbReference type="SAM" id="MobiDB-lite"/>
    </source>
</evidence>
<keyword evidence="4" id="KW-0999">Mitochondrion inner membrane</keyword>
<feature type="transmembrane region" description="Helical" evidence="11">
    <location>
        <begin position="244"/>
        <end position="262"/>
    </location>
</feature>
<dbReference type="NCBIfam" id="TIGR03592">
    <property type="entry name" value="yidC_oxa1_cterm"/>
    <property type="match status" value="1"/>
</dbReference>
<sequence length="407" mass="45364">MLSRDPNFTNRSRDYHASTARHTRMGVVKPCLLVSKNLSAALQPLTATVLVRNLGTGVDDKAALLKTIPEPPTIPLQNAPEVVDLVAGVEPTFASLGLGGWTPVGIVQNCMEFLHIGLDLPWWGCIAIGTVVVRTLLFPLVIASQRNAAKMNNHMPQMQVLQVKMTEARQAGNAIDAARYGQELMLFMKEKKLNPLKNMLVPLAQAPIFISFFMGLREMANTPVDSMREGGLFWFTDLTVCDQFYALPIITSMTLFLTIELGTDSARMSAAGMQTAKYILRALPIFIFPFTINFPGAILCYWACSNFFSLLQVGFLRIPTVRDFFKIDRIVTHRPETLPMKKKGFTEGVKESWTNMKISRELEERARIDEIRFQKAGRGPLVKTYKHDPTASRTTAATPGTVNAKKR</sequence>
<feature type="domain" description="Membrane insertase YidC/Oxa/ALB C-terminal" evidence="12">
    <location>
        <begin position="122"/>
        <end position="313"/>
    </location>
</feature>
<accession>A0A182FHP0</accession>
<dbReference type="CDD" id="cd20069">
    <property type="entry name" value="5TM_Oxa1-like"/>
    <property type="match status" value="1"/>
</dbReference>
<dbReference type="Pfam" id="PF02096">
    <property type="entry name" value="60KD_IMP"/>
    <property type="match status" value="1"/>
</dbReference>
<comment type="subcellular location">
    <subcellularLocation>
        <location evidence="9">Membrane</location>
        <topology evidence="9">Multi-pass membrane protein</topology>
    </subcellularLocation>
    <subcellularLocation>
        <location evidence="1">Mitochondrion inner membrane</location>
        <topology evidence="1">Multi-pass membrane protein</topology>
    </subcellularLocation>
</comment>
<keyword evidence="6 11" id="KW-1133">Transmembrane helix</keyword>
<feature type="transmembrane region" description="Helical" evidence="11">
    <location>
        <begin position="120"/>
        <end position="142"/>
    </location>
</feature>